<keyword evidence="2" id="KW-0805">Transcription regulation</keyword>
<feature type="domain" description="R" evidence="8">
    <location>
        <begin position="109"/>
        <end position="126"/>
    </location>
</feature>
<sequence length="126" mass="14424">KKDRHSKIVTAQGTRDRRLRLPLEIARRFFDLQDKLGFHKASKTVDWLMNKSGEAIDEVYKGGSTGDNKSPSSVSECDVVSENKDEGQKSFSKAEKMKTIRTTPNQLDRNSREKARARARERTIEK</sequence>
<evidence type="ECO:0000313" key="9">
    <source>
        <dbReference type="EMBL" id="AHV78192.1"/>
    </source>
</evidence>
<feature type="non-terminal residue" evidence="9">
    <location>
        <position position="1"/>
    </location>
</feature>
<dbReference type="GO" id="GO:0003700">
    <property type="term" value="F:DNA-binding transcription factor activity"/>
    <property type="evidence" value="ECO:0007669"/>
    <property type="project" value="InterPro"/>
</dbReference>
<dbReference type="Pfam" id="PF03634">
    <property type="entry name" value="TCP"/>
    <property type="match status" value="1"/>
</dbReference>
<evidence type="ECO:0000256" key="6">
    <source>
        <dbReference type="SAM" id="MobiDB-lite"/>
    </source>
</evidence>
<dbReference type="EMBL" id="KJ402019">
    <property type="protein sequence ID" value="AHV78192.1"/>
    <property type="molecule type" value="Genomic_DNA"/>
</dbReference>
<dbReference type="GO" id="GO:0005634">
    <property type="term" value="C:nucleus"/>
    <property type="evidence" value="ECO:0007669"/>
    <property type="project" value="UniProtKB-SubCell"/>
</dbReference>
<feature type="compositionally biased region" description="Basic and acidic residues" evidence="6">
    <location>
        <begin position="109"/>
        <end position="126"/>
    </location>
</feature>
<feature type="compositionally biased region" description="Polar residues" evidence="6">
    <location>
        <begin position="66"/>
        <end position="75"/>
    </location>
</feature>
<keyword evidence="4" id="KW-0804">Transcription</keyword>
<dbReference type="PROSITE" id="PS51370">
    <property type="entry name" value="R"/>
    <property type="match status" value="1"/>
</dbReference>
<evidence type="ECO:0000256" key="5">
    <source>
        <dbReference type="ARBA" id="ARBA00023242"/>
    </source>
</evidence>
<evidence type="ECO:0000256" key="2">
    <source>
        <dbReference type="ARBA" id="ARBA00023015"/>
    </source>
</evidence>
<feature type="compositionally biased region" description="Basic and acidic residues" evidence="6">
    <location>
        <begin position="81"/>
        <end position="98"/>
    </location>
</feature>
<keyword evidence="5" id="KW-0539">Nucleus</keyword>
<dbReference type="PANTHER" id="PTHR31072">
    <property type="entry name" value="TRANSCRIPTION FACTOR TCP4-RELATED"/>
    <property type="match status" value="1"/>
</dbReference>
<dbReference type="GO" id="GO:2000032">
    <property type="term" value="P:regulation of secondary shoot formation"/>
    <property type="evidence" value="ECO:0007669"/>
    <property type="project" value="TreeGrafter"/>
</dbReference>
<dbReference type="InterPro" id="IPR005333">
    <property type="entry name" value="Transcription_factor_TCP"/>
</dbReference>
<name>X4YJS8_ACONA</name>
<keyword evidence="3" id="KW-0238">DNA-binding</keyword>
<proteinExistence type="predicted"/>
<dbReference type="InterPro" id="IPR017887">
    <property type="entry name" value="TF_TCP_subgr"/>
</dbReference>
<protein>
    <submittedName>
        <fullName evidence="9">CYC-like protein 2a</fullName>
    </submittedName>
</protein>
<comment type="subcellular location">
    <subcellularLocation>
        <location evidence="1">Nucleus</location>
    </subcellularLocation>
</comment>
<reference evidence="9" key="1">
    <citation type="journal article" date="2014" name="PLoS ONE">
        <title>Specific duplication and dorsoventrally asymmetric expression patterns of cycloidea-like genes in zygomorphic species of ranunculaceae.</title>
        <authorList>
            <person name="Jabbour F."/>
            <person name="Cossard G."/>
            <person name="Le Guilloux M."/>
            <person name="Sannier J."/>
            <person name="Nadot S."/>
            <person name="Damerval C."/>
        </authorList>
    </citation>
    <scope>NUCLEOTIDE SEQUENCE</scope>
</reference>
<accession>X4YJS8</accession>
<gene>
    <name evidence="9" type="primary">CYL2a</name>
</gene>
<evidence type="ECO:0000256" key="1">
    <source>
        <dbReference type="ARBA" id="ARBA00004123"/>
    </source>
</evidence>
<evidence type="ECO:0000259" key="7">
    <source>
        <dbReference type="PROSITE" id="PS51369"/>
    </source>
</evidence>
<feature type="region of interest" description="Disordered" evidence="6">
    <location>
        <begin position="60"/>
        <end position="126"/>
    </location>
</feature>
<evidence type="ECO:0000259" key="8">
    <source>
        <dbReference type="PROSITE" id="PS51370"/>
    </source>
</evidence>
<dbReference type="AlphaFoldDB" id="X4YJS8"/>
<feature type="domain" description="TCP" evidence="7">
    <location>
        <begin position="1"/>
        <end position="59"/>
    </location>
</feature>
<dbReference type="InterPro" id="IPR017888">
    <property type="entry name" value="CYC/TB1_R_domain"/>
</dbReference>
<dbReference type="GO" id="GO:0043565">
    <property type="term" value="F:sequence-specific DNA binding"/>
    <property type="evidence" value="ECO:0007669"/>
    <property type="project" value="TreeGrafter"/>
</dbReference>
<evidence type="ECO:0000256" key="4">
    <source>
        <dbReference type="ARBA" id="ARBA00023163"/>
    </source>
</evidence>
<dbReference type="PROSITE" id="PS51369">
    <property type="entry name" value="TCP"/>
    <property type="match status" value="1"/>
</dbReference>
<feature type="non-terminal residue" evidence="9">
    <location>
        <position position="126"/>
    </location>
</feature>
<organism evidence="9">
    <name type="scientific">Aconitum napellus</name>
    <name type="common">Monkshood</name>
    <dbReference type="NCBI Taxonomy" id="112591"/>
    <lineage>
        <taxon>Eukaryota</taxon>
        <taxon>Viridiplantae</taxon>
        <taxon>Streptophyta</taxon>
        <taxon>Embryophyta</taxon>
        <taxon>Tracheophyta</taxon>
        <taxon>Spermatophyta</taxon>
        <taxon>Magnoliopsida</taxon>
        <taxon>Ranunculales</taxon>
        <taxon>Ranunculaceae</taxon>
        <taxon>Ranunculoideae</taxon>
        <taxon>Delphinieae</taxon>
        <taxon>Aconitum</taxon>
    </lineage>
</organism>
<dbReference type="PANTHER" id="PTHR31072:SF224">
    <property type="entry name" value="TRANSCRIPTION FACTOR TCP1"/>
    <property type="match status" value="1"/>
</dbReference>
<evidence type="ECO:0000256" key="3">
    <source>
        <dbReference type="ARBA" id="ARBA00023125"/>
    </source>
</evidence>